<reference evidence="2 3" key="1">
    <citation type="submission" date="2016-10" db="EMBL/GenBank/DDBJ databases">
        <authorList>
            <person name="de Groot N.N."/>
        </authorList>
    </citation>
    <scope>NUCLEOTIDE SEQUENCE [LARGE SCALE GENOMIC DNA]</scope>
    <source>
        <strain evidence="2 3">Z108</strain>
    </source>
</reference>
<accession>A0A1I3G9X6</accession>
<evidence type="ECO:0000313" key="2">
    <source>
        <dbReference type="EMBL" id="SFI20296.1"/>
    </source>
</evidence>
<dbReference type="RefSeq" id="WP_075444855.1">
    <property type="nucleotide sequence ID" value="NZ_FOQK01000021.1"/>
</dbReference>
<dbReference type="Proteomes" id="UP000183639">
    <property type="component" value="Unassembled WGS sequence"/>
</dbReference>
<name>A0A1I3G9X6_SELRU</name>
<feature type="signal peptide" evidence="1">
    <location>
        <begin position="1"/>
        <end position="18"/>
    </location>
</feature>
<keyword evidence="1" id="KW-0732">Signal</keyword>
<dbReference type="OrthoDB" id="1665990at2"/>
<dbReference type="AlphaFoldDB" id="A0A1I3G9X6"/>
<dbReference type="EMBL" id="FOQK01000021">
    <property type="protein sequence ID" value="SFI20296.1"/>
    <property type="molecule type" value="Genomic_DNA"/>
</dbReference>
<proteinExistence type="predicted"/>
<sequence length="125" mass="13370">MVKRILAATALAVSVAFAGGASGTAGNFDGMAVASAATADEQFTGNWYDAKGNFVVSIQPGVINSCRIVRTYDVKEGTPGSGHFVILEANGEHDLFIEWEGGDWQNNNYVEPHITIDHGQKLTRK</sequence>
<feature type="chain" id="PRO_5039383667" evidence="1">
    <location>
        <begin position="19"/>
        <end position="125"/>
    </location>
</feature>
<gene>
    <name evidence="2" type="ORF">SAMN04487861_12110</name>
</gene>
<evidence type="ECO:0000313" key="3">
    <source>
        <dbReference type="Proteomes" id="UP000183639"/>
    </source>
</evidence>
<protein>
    <submittedName>
        <fullName evidence="2">Uncharacterized protein</fullName>
    </submittedName>
</protein>
<organism evidence="2 3">
    <name type="scientific">Selenomonas ruminantium</name>
    <dbReference type="NCBI Taxonomy" id="971"/>
    <lineage>
        <taxon>Bacteria</taxon>
        <taxon>Bacillati</taxon>
        <taxon>Bacillota</taxon>
        <taxon>Negativicutes</taxon>
        <taxon>Selenomonadales</taxon>
        <taxon>Selenomonadaceae</taxon>
        <taxon>Selenomonas</taxon>
    </lineage>
</organism>
<evidence type="ECO:0000256" key="1">
    <source>
        <dbReference type="SAM" id="SignalP"/>
    </source>
</evidence>